<dbReference type="SUPFAM" id="SSF111347">
    <property type="entry name" value="Rap/Ran-GAP"/>
    <property type="match status" value="1"/>
</dbReference>
<dbReference type="PANTHER" id="PTHR10063:SF0">
    <property type="entry name" value="TUBERIN"/>
    <property type="match status" value="1"/>
</dbReference>
<dbReference type="EMBL" id="CP138591">
    <property type="protein sequence ID" value="WPH04257.1"/>
    <property type="molecule type" value="Genomic_DNA"/>
</dbReference>
<evidence type="ECO:0000256" key="1">
    <source>
        <dbReference type="ARBA" id="ARBA00022468"/>
    </source>
</evidence>
<organism evidence="3 4">
    <name type="scientific">Acrodontium crateriforme</name>
    <dbReference type="NCBI Taxonomy" id="150365"/>
    <lineage>
        <taxon>Eukaryota</taxon>
        <taxon>Fungi</taxon>
        <taxon>Dikarya</taxon>
        <taxon>Ascomycota</taxon>
        <taxon>Pezizomycotina</taxon>
        <taxon>Dothideomycetes</taxon>
        <taxon>Dothideomycetidae</taxon>
        <taxon>Mycosphaerellales</taxon>
        <taxon>Teratosphaeriaceae</taxon>
        <taxon>Acrodontium</taxon>
    </lineage>
</organism>
<dbReference type="InterPro" id="IPR035974">
    <property type="entry name" value="Rap/Ran-GAP_sf"/>
</dbReference>
<evidence type="ECO:0000313" key="4">
    <source>
        <dbReference type="Proteomes" id="UP001303373"/>
    </source>
</evidence>
<dbReference type="GO" id="GO:0032007">
    <property type="term" value="P:negative regulation of TOR signaling"/>
    <property type="evidence" value="ECO:0007669"/>
    <property type="project" value="TreeGrafter"/>
</dbReference>
<feature type="domain" description="Rap-GAP" evidence="2">
    <location>
        <begin position="942"/>
        <end position="1189"/>
    </location>
</feature>
<keyword evidence="4" id="KW-1185">Reference proteome</keyword>
<dbReference type="Pfam" id="PF11864">
    <property type="entry name" value="DUF3384"/>
    <property type="match status" value="1"/>
</dbReference>
<dbReference type="PROSITE" id="PS50085">
    <property type="entry name" value="RAPGAP"/>
    <property type="match status" value="1"/>
</dbReference>
<dbReference type="GO" id="GO:0033596">
    <property type="term" value="C:TSC1-TSC2 complex"/>
    <property type="evidence" value="ECO:0007669"/>
    <property type="project" value="TreeGrafter"/>
</dbReference>
<gene>
    <name evidence="3" type="ORF">R9X50_00714600</name>
</gene>
<accession>A0AAQ3M981</accession>
<evidence type="ECO:0000313" key="3">
    <source>
        <dbReference type="EMBL" id="WPH04257.1"/>
    </source>
</evidence>
<proteinExistence type="predicted"/>
<dbReference type="InterPro" id="IPR018515">
    <property type="entry name" value="Tuberin-type_domain"/>
</dbReference>
<dbReference type="GO" id="GO:0005096">
    <property type="term" value="F:GTPase activator activity"/>
    <property type="evidence" value="ECO:0007669"/>
    <property type="project" value="UniProtKB-KW"/>
</dbReference>
<sequence length="1189" mass="132043">MASQDGPNTPEWNPISCTSSLRSSAASSSILRPSQPLLPVLADFRSLSSNSEHVTWSANDGGDGAAVGRDIAPLEPVTCHLLTETIRSFLSPPHLRDQSLAIRAPSLEAALQQATVTIRYNAKWFAPGPVSSLILTSLEAASASSSSADLYAALALIDTVGTYSLLPSSCLLPVARFISHAYHQGSRSNRLKRLSEESWAVSAHILQTHLSEQFIAALLSIIRDDLATFDRRTGYGHTAGALKILSDRLLFTKFKQPKVSLTAILGSLKSPDVRFDVMIREQIMELLVRILSDHKITQDLSKDAGWERVLDLVVSCVTSLPKNSALALPLVDAVTPWMDQFEARQLASVSRAFVHAGRMLTPSLHREFVFAWSRALPLPHWTAEFDDTMTQLCSAPHYAAELEPVVNKSMAIFLQSEDVAELRDFVEKYKTYIYSPATTPVASAIIGDAFVNTFRYCMEGQTQTWRRVLLFETLCDISDHSLDAARMLFRLRADITGAVYFKARPVTPLVVQSTPTTTVLYHAQYLPIEKFHDSILRVILNGTKTWETYDCFLFSLPYLLSNHKMFEGKIAFIEKLKKALSDHLEDKTILEPPKDKNLSKYHSVGQHVQILTTIMSYHRYFSKSEIVHLVSLFNNTAGSGDYAVSKQCIHALTVCCYEVPSVMTNCMDDVIDKMARMVTQRSLAIHVLQFLASVSRLPDLYRNFTQIDYKKIFGVCQSYLQSTVALSNSIAKNSAAPSDNNATINMEEALPHYVYALAHHIITFWYIAMKPQDRAGLKKYITHCLTYKSVSGMDIVEDQGLVTIDMMDRVDAEAQRSAADESGENHSVTADEFTEVDGRLIERHRLAGLLLISTKTALRTSKTLVTTRRASGTMRQLIQKNNSLAYAAAATADIQDENYLTMVPEDVLGSTYGKIFIPSPSSPLGSFNVVELPESDAVRRAIESFDRTSALDSHKAGVIYIGEGQTSEDVIFQNISGSFDYNEFISGLGDVQRLRGATFNTQGLDRTNDTDGEYAIVWDNEVTEMVFHITTLMPNSTDIRENTPRKKRHIGNDFVNIIFNNSGTRLTFDALATLFPSSFSYVYIVVTPSARTSFIEARSTTAFTTAPSTTRFYKVQVLAASDYPTVSPAVDEKVVSGASLPGFVRNLALNDCMVALMKSPRSDPGEYPSSWRNRLEQLRRMAMRYGSAA</sequence>
<dbReference type="PANTHER" id="PTHR10063">
    <property type="entry name" value="TUBERIN"/>
    <property type="match status" value="1"/>
</dbReference>
<dbReference type="InterPro" id="IPR000331">
    <property type="entry name" value="Rap/Ran_GAP_dom"/>
</dbReference>
<dbReference type="SUPFAM" id="SSF48371">
    <property type="entry name" value="ARM repeat"/>
    <property type="match status" value="1"/>
</dbReference>
<dbReference type="Pfam" id="PF03542">
    <property type="entry name" value="Tuberin"/>
    <property type="match status" value="1"/>
</dbReference>
<evidence type="ECO:0000259" key="2">
    <source>
        <dbReference type="PROSITE" id="PS50085"/>
    </source>
</evidence>
<dbReference type="GO" id="GO:0005634">
    <property type="term" value="C:nucleus"/>
    <property type="evidence" value="ECO:0007669"/>
    <property type="project" value="InterPro"/>
</dbReference>
<dbReference type="Pfam" id="PF02145">
    <property type="entry name" value="Rap_GAP"/>
    <property type="match status" value="1"/>
</dbReference>
<name>A0AAQ3M981_9PEZI</name>
<dbReference type="InterPro" id="IPR027107">
    <property type="entry name" value="Tuberin/Ral-act_asu"/>
</dbReference>
<dbReference type="InterPro" id="IPR024584">
    <property type="entry name" value="Tuberin_N"/>
</dbReference>
<keyword evidence="1" id="KW-0343">GTPase activation</keyword>
<dbReference type="AlphaFoldDB" id="A0AAQ3M981"/>
<dbReference type="Proteomes" id="UP001303373">
    <property type="component" value="Chromosome 12"/>
</dbReference>
<dbReference type="InterPro" id="IPR016024">
    <property type="entry name" value="ARM-type_fold"/>
</dbReference>
<dbReference type="Gene3D" id="3.40.50.11210">
    <property type="entry name" value="Rap/Ran-GAP"/>
    <property type="match status" value="1"/>
</dbReference>
<dbReference type="GO" id="GO:0051056">
    <property type="term" value="P:regulation of small GTPase mediated signal transduction"/>
    <property type="evidence" value="ECO:0007669"/>
    <property type="project" value="InterPro"/>
</dbReference>
<reference evidence="3 4" key="1">
    <citation type="submission" date="2023-11" db="EMBL/GenBank/DDBJ databases">
        <title>An acidophilic fungus is an integral part of prey digestion in a carnivorous sundew plant.</title>
        <authorList>
            <person name="Tsai I.J."/>
        </authorList>
    </citation>
    <scope>NUCLEOTIDE SEQUENCE [LARGE SCALE GENOMIC DNA]</scope>
    <source>
        <strain evidence="3">169a</strain>
    </source>
</reference>
<protein>
    <recommendedName>
        <fullName evidence="2">Rap-GAP domain-containing protein</fullName>
    </recommendedName>
</protein>